<dbReference type="InterPro" id="IPR003018">
    <property type="entry name" value="GAF"/>
</dbReference>
<evidence type="ECO:0000259" key="10">
    <source>
        <dbReference type="SMART" id="SM00065"/>
    </source>
</evidence>
<feature type="transmembrane region" description="Helical" evidence="9">
    <location>
        <begin position="45"/>
        <end position="65"/>
    </location>
</feature>
<gene>
    <name evidence="11" type="ORF">JR050_16110</name>
</gene>
<reference evidence="11 12" key="1">
    <citation type="submission" date="2021-02" db="EMBL/GenBank/DDBJ databases">
        <title>Bacillus sp. RD4P76, an endophyte from a halophyte.</title>
        <authorList>
            <person name="Sun J.-Q."/>
        </authorList>
    </citation>
    <scope>NUCLEOTIDE SEQUENCE [LARGE SCALE GENOMIC DNA]</scope>
    <source>
        <strain evidence="11 12">RD4P76</strain>
    </source>
</reference>
<keyword evidence="6" id="KW-0418">Kinase</keyword>
<evidence type="ECO:0000256" key="1">
    <source>
        <dbReference type="ARBA" id="ARBA00000085"/>
    </source>
</evidence>
<dbReference type="EMBL" id="JAFELM010000040">
    <property type="protein sequence ID" value="MBM6619188.1"/>
    <property type="molecule type" value="Genomic_DNA"/>
</dbReference>
<accession>A0ABS2DL66</accession>
<evidence type="ECO:0000256" key="3">
    <source>
        <dbReference type="ARBA" id="ARBA00022553"/>
    </source>
</evidence>
<dbReference type="InterPro" id="IPR029016">
    <property type="entry name" value="GAF-like_dom_sf"/>
</dbReference>
<feature type="domain" description="GAF" evidence="10">
    <location>
        <begin position="248"/>
        <end position="396"/>
    </location>
</feature>
<keyword evidence="12" id="KW-1185">Reference proteome</keyword>
<keyword evidence="4" id="KW-0808">Transferase</keyword>
<protein>
    <recommendedName>
        <fullName evidence="2">histidine kinase</fullName>
        <ecNumber evidence="2">2.7.13.3</ecNumber>
    </recommendedName>
</protein>
<dbReference type="Gene3D" id="1.20.5.1930">
    <property type="match status" value="1"/>
</dbReference>
<dbReference type="Pfam" id="PF07730">
    <property type="entry name" value="HisKA_3"/>
    <property type="match status" value="1"/>
</dbReference>
<dbReference type="SUPFAM" id="SSF55874">
    <property type="entry name" value="ATPase domain of HSP90 chaperone/DNA topoisomerase II/histidine kinase"/>
    <property type="match status" value="1"/>
</dbReference>
<dbReference type="SMART" id="SM00065">
    <property type="entry name" value="GAF"/>
    <property type="match status" value="1"/>
</dbReference>
<feature type="transmembrane region" description="Helical" evidence="9">
    <location>
        <begin position="214"/>
        <end position="234"/>
    </location>
</feature>
<feature type="transmembrane region" description="Helical" evidence="9">
    <location>
        <begin position="148"/>
        <end position="171"/>
    </location>
</feature>
<keyword evidence="5" id="KW-0547">Nucleotide-binding</keyword>
<dbReference type="Proteomes" id="UP001518925">
    <property type="component" value="Unassembled WGS sequence"/>
</dbReference>
<dbReference type="EC" id="2.7.13.3" evidence="2"/>
<dbReference type="SUPFAM" id="SSF55781">
    <property type="entry name" value="GAF domain-like"/>
    <property type="match status" value="1"/>
</dbReference>
<keyword evidence="3" id="KW-0597">Phosphoprotein</keyword>
<dbReference type="Pfam" id="PF13185">
    <property type="entry name" value="GAF_2"/>
    <property type="match status" value="1"/>
</dbReference>
<evidence type="ECO:0000256" key="6">
    <source>
        <dbReference type="ARBA" id="ARBA00022777"/>
    </source>
</evidence>
<evidence type="ECO:0000256" key="5">
    <source>
        <dbReference type="ARBA" id="ARBA00022741"/>
    </source>
</evidence>
<dbReference type="Pfam" id="PF02518">
    <property type="entry name" value="HATPase_c"/>
    <property type="match status" value="1"/>
</dbReference>
<dbReference type="InterPro" id="IPR003594">
    <property type="entry name" value="HATPase_dom"/>
</dbReference>
<name>A0ABS2DL66_9BACI</name>
<feature type="transmembrane region" description="Helical" evidence="9">
    <location>
        <begin position="16"/>
        <end position="33"/>
    </location>
</feature>
<feature type="transmembrane region" description="Helical" evidence="9">
    <location>
        <begin position="77"/>
        <end position="102"/>
    </location>
</feature>
<keyword evidence="9" id="KW-1133">Transmembrane helix</keyword>
<feature type="transmembrane region" description="Helical" evidence="9">
    <location>
        <begin position="183"/>
        <end position="202"/>
    </location>
</feature>
<dbReference type="Gene3D" id="3.30.565.10">
    <property type="entry name" value="Histidine kinase-like ATPase, C-terminal domain"/>
    <property type="match status" value="1"/>
</dbReference>
<organism evidence="11 12">
    <name type="scientific">Bacillus suaedaesalsae</name>
    <dbReference type="NCBI Taxonomy" id="2810349"/>
    <lineage>
        <taxon>Bacteria</taxon>
        <taxon>Bacillati</taxon>
        <taxon>Bacillota</taxon>
        <taxon>Bacilli</taxon>
        <taxon>Bacillales</taxon>
        <taxon>Bacillaceae</taxon>
        <taxon>Bacillus</taxon>
    </lineage>
</organism>
<dbReference type="Gene3D" id="3.30.450.40">
    <property type="match status" value="1"/>
</dbReference>
<evidence type="ECO:0000256" key="9">
    <source>
        <dbReference type="SAM" id="Phobius"/>
    </source>
</evidence>
<evidence type="ECO:0000313" key="12">
    <source>
        <dbReference type="Proteomes" id="UP001518925"/>
    </source>
</evidence>
<dbReference type="CDD" id="cd16917">
    <property type="entry name" value="HATPase_UhpB-NarQ-NarX-like"/>
    <property type="match status" value="1"/>
</dbReference>
<dbReference type="InterPro" id="IPR011712">
    <property type="entry name" value="Sig_transdc_His_kin_sub3_dim/P"/>
</dbReference>
<keyword evidence="9" id="KW-0812">Transmembrane</keyword>
<dbReference type="PANTHER" id="PTHR24421">
    <property type="entry name" value="NITRATE/NITRITE SENSOR PROTEIN NARX-RELATED"/>
    <property type="match status" value="1"/>
</dbReference>
<comment type="caution">
    <text evidence="11">The sequence shown here is derived from an EMBL/GenBank/DDBJ whole genome shotgun (WGS) entry which is preliminary data.</text>
</comment>
<dbReference type="InterPro" id="IPR036890">
    <property type="entry name" value="HATPase_C_sf"/>
</dbReference>
<evidence type="ECO:0000256" key="7">
    <source>
        <dbReference type="ARBA" id="ARBA00022840"/>
    </source>
</evidence>
<evidence type="ECO:0000256" key="2">
    <source>
        <dbReference type="ARBA" id="ARBA00012438"/>
    </source>
</evidence>
<dbReference type="InterPro" id="IPR050482">
    <property type="entry name" value="Sensor_HK_TwoCompSys"/>
</dbReference>
<evidence type="ECO:0000313" key="11">
    <source>
        <dbReference type="EMBL" id="MBM6619188.1"/>
    </source>
</evidence>
<keyword evidence="8" id="KW-0902">Two-component regulatory system</keyword>
<sequence length="620" mass="70565">MALKSFSLLPKTERPSRLYILTISIIGWLYVLYQTTQIDPIKELWIFSLFILLIGICEYFPMPVWKGFSTISFPVVYVLYFIYGLPLAMVSYALIIFIGNLIDRRPFRIVSFNPAQLVLSFTLAVGLASAIVDVFVNVNQFFTYVSELFLMTFFFYVINNLLVDIVLLLRPQPYTFQDWKQKFLSELSSSIIAFSYGCFFLILGSQNRGEIDVFSFFFFFSPLIGLALLTSAIMKIKKERVRLKALFSLTTALNKLLPTTEWLDDFKASFHEIIDVEASLLWTYENGNWTMNFGDGGIAANGNVTDEMSQMFKELKRPYSIVDNRREKGPADGFFASNLRSFIYAPLVIDQETLGVLIVARSRRKSFNADDLRTIATIANQLAVIMKTRMLIRDNEKRSLLEERNRIARDIHDGVAQTIAGALMKLETAQRKWEKSPEETYALLTDSMDKLRGSLKQVRQSIYALRPYPTERVGLQNAIKKRIKAFEIETGLDFTFEERGKVEHISSMVEKILFDTFQESVQNTVKHAKATKVEVLLSHQKEHILLKIKDNGVGFSLLEAMKKAQREPHFGIIQMNDAVEKIGASLQIDSKQEAGTEISVVVPKMGVEGGIEDDQAHASG</sequence>
<keyword evidence="9" id="KW-0472">Membrane</keyword>
<dbReference type="PANTHER" id="PTHR24421:SF10">
    <property type="entry name" value="NITRATE_NITRITE SENSOR PROTEIN NARQ"/>
    <property type="match status" value="1"/>
</dbReference>
<proteinExistence type="predicted"/>
<keyword evidence="7" id="KW-0067">ATP-binding</keyword>
<evidence type="ECO:0000256" key="8">
    <source>
        <dbReference type="ARBA" id="ARBA00023012"/>
    </source>
</evidence>
<feature type="transmembrane region" description="Helical" evidence="9">
    <location>
        <begin position="114"/>
        <end position="136"/>
    </location>
</feature>
<comment type="catalytic activity">
    <reaction evidence="1">
        <text>ATP + protein L-histidine = ADP + protein N-phospho-L-histidine.</text>
        <dbReference type="EC" id="2.7.13.3"/>
    </reaction>
</comment>
<evidence type="ECO:0000256" key="4">
    <source>
        <dbReference type="ARBA" id="ARBA00022679"/>
    </source>
</evidence>